<accession>A0ABN3IZA4</accession>
<name>A0ABN3IZA4_9ACTN</name>
<dbReference type="Gene3D" id="3.40.190.10">
    <property type="entry name" value="Periplasmic binding protein-like II"/>
    <property type="match status" value="1"/>
</dbReference>
<evidence type="ECO:0000313" key="3">
    <source>
        <dbReference type="EMBL" id="GAA2418147.1"/>
    </source>
</evidence>
<gene>
    <name evidence="3" type="ORF">GCM10010191_31000</name>
</gene>
<dbReference type="SUPFAM" id="SSF53850">
    <property type="entry name" value="Periplasmic binding protein-like II"/>
    <property type="match status" value="1"/>
</dbReference>
<feature type="transmembrane region" description="Helical" evidence="2">
    <location>
        <begin position="359"/>
        <end position="379"/>
    </location>
</feature>
<evidence type="ECO:0008006" key="5">
    <source>
        <dbReference type="Google" id="ProtNLM"/>
    </source>
</evidence>
<feature type="compositionally biased region" description="Low complexity" evidence="1">
    <location>
        <begin position="315"/>
        <end position="335"/>
    </location>
</feature>
<dbReference type="Proteomes" id="UP001501231">
    <property type="component" value="Unassembled WGS sequence"/>
</dbReference>
<proteinExistence type="predicted"/>
<evidence type="ECO:0000313" key="4">
    <source>
        <dbReference type="Proteomes" id="UP001501231"/>
    </source>
</evidence>
<keyword evidence="2" id="KW-0812">Transmembrane</keyword>
<protein>
    <recommendedName>
        <fullName evidence="5">PBP domain-containing protein</fullName>
    </recommendedName>
</protein>
<reference evidence="3 4" key="1">
    <citation type="journal article" date="2019" name="Int. J. Syst. Evol. Microbiol.">
        <title>The Global Catalogue of Microorganisms (GCM) 10K type strain sequencing project: providing services to taxonomists for standard genome sequencing and annotation.</title>
        <authorList>
            <consortium name="The Broad Institute Genomics Platform"/>
            <consortium name="The Broad Institute Genome Sequencing Center for Infectious Disease"/>
            <person name="Wu L."/>
            <person name="Ma J."/>
        </authorList>
    </citation>
    <scope>NUCLEOTIDE SEQUENCE [LARGE SCALE GENOMIC DNA]</scope>
    <source>
        <strain evidence="3 4">JCM 3325</strain>
    </source>
</reference>
<dbReference type="RefSeq" id="WP_344589662.1">
    <property type="nucleotide sequence ID" value="NZ_BAAARW010000012.1"/>
</dbReference>
<evidence type="ECO:0000256" key="2">
    <source>
        <dbReference type="SAM" id="Phobius"/>
    </source>
</evidence>
<organism evidence="3 4">
    <name type="scientific">Actinomadura vinacea</name>
    <dbReference type="NCBI Taxonomy" id="115336"/>
    <lineage>
        <taxon>Bacteria</taxon>
        <taxon>Bacillati</taxon>
        <taxon>Actinomycetota</taxon>
        <taxon>Actinomycetes</taxon>
        <taxon>Streptosporangiales</taxon>
        <taxon>Thermomonosporaceae</taxon>
        <taxon>Actinomadura</taxon>
    </lineage>
</organism>
<keyword evidence="4" id="KW-1185">Reference proteome</keyword>
<dbReference type="EMBL" id="BAAARW010000012">
    <property type="protein sequence ID" value="GAA2418147.1"/>
    <property type="molecule type" value="Genomic_DNA"/>
</dbReference>
<evidence type="ECO:0000256" key="1">
    <source>
        <dbReference type="SAM" id="MobiDB-lite"/>
    </source>
</evidence>
<keyword evidence="2" id="KW-1133">Transmembrane helix</keyword>
<feature type="compositionally biased region" description="Gly residues" evidence="1">
    <location>
        <begin position="299"/>
        <end position="314"/>
    </location>
</feature>
<sequence length="423" mass="43009">MRAIFGQWPAPSYGTAKRPAYIDHLRLTPEQAAELMVDTTAFDTGRHAAAVQAANPQLAAIGGSQRGATTIAAYATREVGHWVLSRYLARHAPQDWRYPDVPGQYDKPGEAIGELWRLDVLNPGGGDNISMAGDRVGLGKILYSDAFFGECDSVEAGCLNLVLTDAATAAELKLPVVKLRNAAGEYVAPTSASMQAAAGRMQRLPDGTLVPDPGADGRGAYPLTFVEYAHAPACTGLQGADRVRDVLGYMTGAGQQRLPEGMAALPGGLKSGAAGEVAKVGATATGACADGGGDRGGDGGGGGGGGGLPGGGGPNNAAPASGTGTGAPAAAGAAGDHPTRPVTPGGQQQALAGAQGTRIPLFAGLAALVLIVPVSALVLTNAITSGTAYGTSGRHRGRDLLAWWAALRARTRWLARRARLIRR</sequence>
<comment type="caution">
    <text evidence="3">The sequence shown here is derived from an EMBL/GenBank/DDBJ whole genome shotgun (WGS) entry which is preliminary data.</text>
</comment>
<keyword evidence="2" id="KW-0472">Membrane</keyword>
<feature type="region of interest" description="Disordered" evidence="1">
    <location>
        <begin position="299"/>
        <end position="351"/>
    </location>
</feature>